<gene>
    <name evidence="2" type="ORF">EZS28_017709</name>
</gene>
<protein>
    <submittedName>
        <fullName evidence="2">Uncharacterized protein</fullName>
    </submittedName>
</protein>
<evidence type="ECO:0000313" key="3">
    <source>
        <dbReference type="Proteomes" id="UP000324800"/>
    </source>
</evidence>
<accession>A0A5J4VVX2</accession>
<dbReference type="EMBL" id="SNRW01004661">
    <property type="protein sequence ID" value="KAA6386767.1"/>
    <property type="molecule type" value="Genomic_DNA"/>
</dbReference>
<feature type="region of interest" description="Disordered" evidence="1">
    <location>
        <begin position="109"/>
        <end position="147"/>
    </location>
</feature>
<proteinExistence type="predicted"/>
<dbReference type="Proteomes" id="UP000324800">
    <property type="component" value="Unassembled WGS sequence"/>
</dbReference>
<evidence type="ECO:0000313" key="2">
    <source>
        <dbReference type="EMBL" id="KAA6386767.1"/>
    </source>
</evidence>
<evidence type="ECO:0000256" key="1">
    <source>
        <dbReference type="SAM" id="MobiDB-lite"/>
    </source>
</evidence>
<comment type="caution">
    <text evidence="2">The sequence shown here is derived from an EMBL/GenBank/DDBJ whole genome shotgun (WGS) entry which is preliminary data.</text>
</comment>
<sequence>MIRFLQIKKVSLSTYYYFINILSDHESSPPVKEISPYACWTGSSMTRGEKLKKQGIECMKIFPFNQIVRDTRLACIEDIHRYMDKEINSDLKESLQLELLRELKEIVNSAKHKRSPGDDQSSSSQKERRSRHHKPSRQGHYYHKMLF</sequence>
<dbReference type="AlphaFoldDB" id="A0A5J4VVX2"/>
<reference evidence="2 3" key="1">
    <citation type="submission" date="2019-03" db="EMBL/GenBank/DDBJ databases">
        <title>Single cell metagenomics reveals metabolic interactions within the superorganism composed of flagellate Streblomastix strix and complex community of Bacteroidetes bacteria on its surface.</title>
        <authorList>
            <person name="Treitli S.C."/>
            <person name="Kolisko M."/>
            <person name="Husnik F."/>
            <person name="Keeling P."/>
            <person name="Hampl V."/>
        </authorList>
    </citation>
    <scope>NUCLEOTIDE SEQUENCE [LARGE SCALE GENOMIC DNA]</scope>
    <source>
        <strain evidence="2">ST1C</strain>
    </source>
</reference>
<organism evidence="2 3">
    <name type="scientific">Streblomastix strix</name>
    <dbReference type="NCBI Taxonomy" id="222440"/>
    <lineage>
        <taxon>Eukaryota</taxon>
        <taxon>Metamonada</taxon>
        <taxon>Preaxostyla</taxon>
        <taxon>Oxymonadida</taxon>
        <taxon>Streblomastigidae</taxon>
        <taxon>Streblomastix</taxon>
    </lineage>
</organism>
<feature type="compositionally biased region" description="Basic residues" evidence="1">
    <location>
        <begin position="128"/>
        <end position="147"/>
    </location>
</feature>
<name>A0A5J4VVX2_9EUKA</name>